<protein>
    <submittedName>
        <fullName evidence="1">Uridine kinase</fullName>
    </submittedName>
</protein>
<keyword evidence="1" id="KW-0418">Kinase</keyword>
<keyword evidence="1" id="KW-0808">Transferase</keyword>
<accession>A0ABY7R2C2</accession>
<organism evidence="1 2">
    <name type="scientific">Cutibacterium equinum</name>
    <dbReference type="NCBI Taxonomy" id="3016342"/>
    <lineage>
        <taxon>Bacteria</taxon>
        <taxon>Bacillati</taxon>
        <taxon>Actinomycetota</taxon>
        <taxon>Actinomycetes</taxon>
        <taxon>Propionibacteriales</taxon>
        <taxon>Propionibacteriaceae</taxon>
        <taxon>Cutibacterium</taxon>
    </lineage>
</organism>
<proteinExistence type="predicted"/>
<evidence type="ECO:0000313" key="2">
    <source>
        <dbReference type="Proteomes" id="UP001212097"/>
    </source>
</evidence>
<reference evidence="1 2" key="1">
    <citation type="submission" date="2023-01" db="EMBL/GenBank/DDBJ databases">
        <authorList>
            <person name="Lee S.H."/>
            <person name="Jung H.S."/>
            <person name="Yun J.U."/>
        </authorList>
    </citation>
    <scope>NUCLEOTIDE SEQUENCE [LARGE SCALE GENOMIC DNA]</scope>
    <source>
        <strain evidence="1 2">CBA3108</strain>
    </source>
</reference>
<dbReference type="RefSeq" id="WP_271419318.1">
    <property type="nucleotide sequence ID" value="NZ_CP115668.1"/>
</dbReference>
<name>A0ABY7R2C2_9ACTN</name>
<dbReference type="EMBL" id="CP115668">
    <property type="protein sequence ID" value="WCC81140.1"/>
    <property type="molecule type" value="Genomic_DNA"/>
</dbReference>
<dbReference type="InterPro" id="IPR027417">
    <property type="entry name" value="P-loop_NTPase"/>
</dbReference>
<dbReference type="Proteomes" id="UP001212097">
    <property type="component" value="Chromosome"/>
</dbReference>
<gene>
    <name evidence="1" type="ORF">O6R08_07845</name>
</gene>
<dbReference type="GO" id="GO:0016301">
    <property type="term" value="F:kinase activity"/>
    <property type="evidence" value="ECO:0007669"/>
    <property type="project" value="UniProtKB-KW"/>
</dbReference>
<sequence>MAGLPELRLDDFYRDHDEPGLPRVCGMVDWDDVASWNLPAAVEALEELATTGHTVAPCYDISRSRAVGTHVVTAADAPAIVAEGIFALDLFDPCLEAGMEVLPIWLDRPRCFNFARRLVRDLRQHRKSPPVLIRRGLALCQAEPAMRSRAIVMGFQPMSMRRASATVAALMN</sequence>
<keyword evidence="2" id="KW-1185">Reference proteome</keyword>
<reference evidence="1 2" key="2">
    <citation type="submission" date="2023-06" db="EMBL/GenBank/DDBJ databases">
        <title>The Gram-positive Non-spore-bearing Anaerobic Bacilli of Human Feces.</title>
        <authorList>
            <person name="Eggerth A.H."/>
        </authorList>
    </citation>
    <scope>NUCLEOTIDE SEQUENCE [LARGE SCALE GENOMIC DNA]</scope>
    <source>
        <strain evidence="1 2">CBA3108</strain>
    </source>
</reference>
<evidence type="ECO:0000313" key="1">
    <source>
        <dbReference type="EMBL" id="WCC81140.1"/>
    </source>
</evidence>
<dbReference type="Gene3D" id="3.40.50.300">
    <property type="entry name" value="P-loop containing nucleotide triphosphate hydrolases"/>
    <property type="match status" value="1"/>
</dbReference>